<keyword evidence="3" id="KW-1185">Reference proteome</keyword>
<sequence>MTLVVAAHGWAGGGFPDSTALTLLLLIAVVGGTAVGLLPPRAGLRRRAALFAVLASGQLAGHAVLAGTPGHDHGGVSRHSAHVTDVLVGGVHLPTGWMALAHSLAALLCAVLIAAAGRLYDLVSQTVRALRSHPLPELPARAIRRPDTAARTDSFLRLGAIAPRAPPVPA</sequence>
<dbReference type="RefSeq" id="WP_051160845.1">
    <property type="nucleotide sequence ID" value="NZ_JACHIT010000001.1"/>
</dbReference>
<protein>
    <submittedName>
        <fullName evidence="2">Uncharacterized protein</fullName>
    </submittedName>
</protein>
<dbReference type="Proteomes" id="UP000540412">
    <property type="component" value="Unassembled WGS sequence"/>
</dbReference>
<feature type="transmembrane region" description="Helical" evidence="1">
    <location>
        <begin position="97"/>
        <end position="120"/>
    </location>
</feature>
<evidence type="ECO:0000256" key="1">
    <source>
        <dbReference type="SAM" id="Phobius"/>
    </source>
</evidence>
<dbReference type="EMBL" id="JACHIT010000001">
    <property type="protein sequence ID" value="MBB5913721.1"/>
    <property type="molecule type" value="Genomic_DNA"/>
</dbReference>
<evidence type="ECO:0000313" key="2">
    <source>
        <dbReference type="EMBL" id="MBB5913721.1"/>
    </source>
</evidence>
<evidence type="ECO:0000313" key="3">
    <source>
        <dbReference type="Proteomes" id="UP000540412"/>
    </source>
</evidence>
<gene>
    <name evidence="2" type="ORF">BJY24_002588</name>
</gene>
<keyword evidence="1" id="KW-0472">Membrane</keyword>
<reference evidence="2 3" key="1">
    <citation type="submission" date="2020-08" db="EMBL/GenBank/DDBJ databases">
        <title>Sequencing the genomes of 1000 actinobacteria strains.</title>
        <authorList>
            <person name="Klenk H.-P."/>
        </authorList>
    </citation>
    <scope>NUCLEOTIDE SEQUENCE [LARGE SCALE GENOMIC DNA]</scope>
    <source>
        <strain evidence="2 3">DSM 43582</strain>
    </source>
</reference>
<accession>A0A7W9PCM9</accession>
<feature type="transmembrane region" description="Helical" evidence="1">
    <location>
        <begin position="20"/>
        <end position="38"/>
    </location>
</feature>
<keyword evidence="1" id="KW-0812">Transmembrane</keyword>
<keyword evidence="1" id="KW-1133">Transmembrane helix</keyword>
<feature type="transmembrane region" description="Helical" evidence="1">
    <location>
        <begin position="50"/>
        <end position="68"/>
    </location>
</feature>
<proteinExistence type="predicted"/>
<organism evidence="2 3">
    <name type="scientific">Nocardia transvalensis</name>
    <dbReference type="NCBI Taxonomy" id="37333"/>
    <lineage>
        <taxon>Bacteria</taxon>
        <taxon>Bacillati</taxon>
        <taxon>Actinomycetota</taxon>
        <taxon>Actinomycetes</taxon>
        <taxon>Mycobacteriales</taxon>
        <taxon>Nocardiaceae</taxon>
        <taxon>Nocardia</taxon>
    </lineage>
</organism>
<dbReference type="AlphaFoldDB" id="A0A7W9PCM9"/>
<comment type="caution">
    <text evidence="2">The sequence shown here is derived from an EMBL/GenBank/DDBJ whole genome shotgun (WGS) entry which is preliminary data.</text>
</comment>
<name>A0A7W9PCM9_9NOCA</name>